<accession>A0A1A9HVP7</accession>
<dbReference type="Proteomes" id="UP000078162">
    <property type="component" value="Chromosome"/>
</dbReference>
<name>A0A1A9HVP7_9CHLA</name>
<protein>
    <submittedName>
        <fullName evidence="1">Uncharacterized protein</fullName>
    </submittedName>
</protein>
<dbReference type="PATRIC" id="fig|1806891.3.peg.311"/>
<proteinExistence type="predicted"/>
<gene>
    <name evidence="1" type="ORF">Cs308_0320</name>
</gene>
<evidence type="ECO:0000313" key="1">
    <source>
        <dbReference type="EMBL" id="ANH78491.1"/>
    </source>
</evidence>
<dbReference type="RefSeq" id="WP_156506724.1">
    <property type="nucleotide sequence ID" value="NZ_CP014639.1"/>
</dbReference>
<dbReference type="EMBL" id="CP014639">
    <property type="protein sequence ID" value="ANH78491.1"/>
    <property type="molecule type" value="Genomic_DNA"/>
</dbReference>
<dbReference type="STRING" id="1806891.Cs308_0320"/>
<sequence>MQPSLETQELPELFLDQENLTETLALASGLSSPKIITGTITLYSHEDAIPTS</sequence>
<dbReference type="KEGG" id="csaz:Cs308_0320"/>
<dbReference type="AlphaFoldDB" id="A0A1A9HVP7"/>
<evidence type="ECO:0000313" key="2">
    <source>
        <dbReference type="Proteomes" id="UP000078162"/>
    </source>
</evidence>
<keyword evidence="2" id="KW-1185">Reference proteome</keyword>
<reference evidence="1 2" key="1">
    <citation type="submission" date="2016-03" db="EMBL/GenBank/DDBJ databases">
        <title>Culture-independent genomics supports pathogen discovery for uncultivable bacteria within the genus Chlamydia.</title>
        <authorList>
            <person name="Taylor-Brown A."/>
            <person name="Bachmann N.L."/>
            <person name="Borel N."/>
            <person name="Polkinghorne A."/>
        </authorList>
    </citation>
    <scope>NUCLEOTIDE SEQUENCE [LARGE SCALE GENOMIC DNA]</scope>
    <source>
        <strain evidence="1 2">2742-308</strain>
    </source>
</reference>
<organism evidence="1 2">
    <name type="scientific">Candidatus Chlamydia sanziniae</name>
    <dbReference type="NCBI Taxonomy" id="1806891"/>
    <lineage>
        <taxon>Bacteria</taxon>
        <taxon>Pseudomonadati</taxon>
        <taxon>Chlamydiota</taxon>
        <taxon>Chlamydiia</taxon>
        <taxon>Chlamydiales</taxon>
        <taxon>Chlamydiaceae</taxon>
        <taxon>Chlamydia/Chlamydophila group</taxon>
        <taxon>Chlamydia</taxon>
    </lineage>
</organism>